<feature type="domain" description="DHX34-like C2H2-type zinc finger" evidence="2">
    <location>
        <begin position="175"/>
        <end position="198"/>
    </location>
</feature>
<gene>
    <name evidence="3" type="ORF">OSB1V03_LOCUS9021</name>
</gene>
<dbReference type="Pfam" id="PF24485">
    <property type="entry name" value="zf-C2H2_DHX34"/>
    <property type="match status" value="1"/>
</dbReference>
<dbReference type="AlphaFoldDB" id="A0A7R9KT53"/>
<evidence type="ECO:0000313" key="4">
    <source>
        <dbReference type="Proteomes" id="UP000759131"/>
    </source>
</evidence>
<reference evidence="3" key="1">
    <citation type="submission" date="2020-11" db="EMBL/GenBank/DDBJ databases">
        <authorList>
            <person name="Tran Van P."/>
        </authorList>
    </citation>
    <scope>NUCLEOTIDE SEQUENCE</scope>
</reference>
<organism evidence="3">
    <name type="scientific">Medioppia subpectinata</name>
    <dbReference type="NCBI Taxonomy" id="1979941"/>
    <lineage>
        <taxon>Eukaryota</taxon>
        <taxon>Metazoa</taxon>
        <taxon>Ecdysozoa</taxon>
        <taxon>Arthropoda</taxon>
        <taxon>Chelicerata</taxon>
        <taxon>Arachnida</taxon>
        <taxon>Acari</taxon>
        <taxon>Acariformes</taxon>
        <taxon>Sarcoptiformes</taxon>
        <taxon>Oribatida</taxon>
        <taxon>Brachypylina</taxon>
        <taxon>Oppioidea</taxon>
        <taxon>Oppiidae</taxon>
        <taxon>Medioppia</taxon>
    </lineage>
</organism>
<dbReference type="OrthoDB" id="6418811at2759"/>
<evidence type="ECO:0000313" key="3">
    <source>
        <dbReference type="EMBL" id="CAD7628600.1"/>
    </source>
</evidence>
<sequence>MNVKEGEVRDDREVRRLRNQLVKSIYSFIRTEIHFSMRRLLAADIKDLYIGRYDRSDDLVLTKDLKRNKLFNECANGDYSRHPIKGGLQIRPYLTYNCLKSSASQSTQKLLRKDWKCESCGKEWSLTPLEQIRHSEQCKPMATTDSRDDKSGAGGEDGEATTSGTDTYDPLKVLYTCDECQQKLLLTSTQILRHKRDHRLNAADVTAEPNVL</sequence>
<accession>A0A7R9KT53</accession>
<dbReference type="EMBL" id="OC860462">
    <property type="protein sequence ID" value="CAD7628600.1"/>
    <property type="molecule type" value="Genomic_DNA"/>
</dbReference>
<feature type="region of interest" description="Disordered" evidence="1">
    <location>
        <begin position="135"/>
        <end position="165"/>
    </location>
</feature>
<dbReference type="InterPro" id="IPR056382">
    <property type="entry name" value="DHX34_Znf-C2H2"/>
</dbReference>
<protein>
    <recommendedName>
        <fullName evidence="2">DHX34-like C2H2-type zinc finger domain-containing protein</fullName>
    </recommendedName>
</protein>
<evidence type="ECO:0000259" key="2">
    <source>
        <dbReference type="Pfam" id="PF24485"/>
    </source>
</evidence>
<evidence type="ECO:0000256" key="1">
    <source>
        <dbReference type="SAM" id="MobiDB-lite"/>
    </source>
</evidence>
<dbReference type="EMBL" id="CAJPIZ010005887">
    <property type="protein sequence ID" value="CAG2109030.1"/>
    <property type="molecule type" value="Genomic_DNA"/>
</dbReference>
<dbReference type="Proteomes" id="UP000759131">
    <property type="component" value="Unassembled WGS sequence"/>
</dbReference>
<name>A0A7R9KT53_9ACAR</name>
<proteinExistence type="predicted"/>
<keyword evidence="4" id="KW-1185">Reference proteome</keyword>